<dbReference type="PANTHER" id="PTHR43304:SF1">
    <property type="entry name" value="PAC DOMAIN-CONTAINING PROTEIN"/>
    <property type="match status" value="1"/>
</dbReference>
<dbReference type="PROSITE" id="PS50112">
    <property type="entry name" value="PAS"/>
    <property type="match status" value="3"/>
</dbReference>
<dbReference type="SMART" id="SM00388">
    <property type="entry name" value="HisKA"/>
    <property type="match status" value="1"/>
</dbReference>
<dbReference type="FunFam" id="3.30.565.10:FF:000006">
    <property type="entry name" value="Sensor histidine kinase WalK"/>
    <property type="match status" value="1"/>
</dbReference>
<dbReference type="EMBL" id="JAJTTA010000002">
    <property type="protein sequence ID" value="MCF0040080.1"/>
    <property type="molecule type" value="Genomic_DNA"/>
</dbReference>
<feature type="domain" description="PAS" evidence="8">
    <location>
        <begin position="254"/>
        <end position="309"/>
    </location>
</feature>
<dbReference type="InterPro" id="IPR004358">
    <property type="entry name" value="Sig_transdc_His_kin-like_C"/>
</dbReference>
<dbReference type="NCBIfam" id="TIGR00229">
    <property type="entry name" value="sensory_box"/>
    <property type="match status" value="3"/>
</dbReference>
<dbReference type="Pfam" id="PF00512">
    <property type="entry name" value="HisKA"/>
    <property type="match status" value="1"/>
</dbReference>
<feature type="domain" description="PAC" evidence="9">
    <location>
        <begin position="201"/>
        <end position="253"/>
    </location>
</feature>
<dbReference type="Pfam" id="PF13426">
    <property type="entry name" value="PAS_9"/>
    <property type="match status" value="3"/>
</dbReference>
<feature type="domain" description="PAC" evidence="9">
    <location>
        <begin position="74"/>
        <end position="125"/>
    </location>
</feature>
<dbReference type="Gene3D" id="3.30.565.10">
    <property type="entry name" value="Histidine kinase-like ATPase, C-terminal domain"/>
    <property type="match status" value="1"/>
</dbReference>
<dbReference type="PROSITE" id="PS50109">
    <property type="entry name" value="HIS_KIN"/>
    <property type="match status" value="1"/>
</dbReference>
<organism evidence="10 11">
    <name type="scientific">Dyadobacter fanqingshengii</name>
    <dbReference type="NCBI Taxonomy" id="2906443"/>
    <lineage>
        <taxon>Bacteria</taxon>
        <taxon>Pseudomonadati</taxon>
        <taxon>Bacteroidota</taxon>
        <taxon>Cytophagia</taxon>
        <taxon>Cytophagales</taxon>
        <taxon>Spirosomataceae</taxon>
        <taxon>Dyadobacter</taxon>
    </lineage>
</organism>
<evidence type="ECO:0000259" key="7">
    <source>
        <dbReference type="PROSITE" id="PS50109"/>
    </source>
</evidence>
<dbReference type="PROSITE" id="PS50113">
    <property type="entry name" value="PAC"/>
    <property type="match status" value="3"/>
</dbReference>
<dbReference type="Proteomes" id="UP001139700">
    <property type="component" value="Unassembled WGS sequence"/>
</dbReference>
<keyword evidence="5" id="KW-0418">Kinase</keyword>
<dbReference type="SUPFAM" id="SSF55874">
    <property type="entry name" value="ATPase domain of HSP90 chaperone/DNA topoisomerase II/histidine kinase"/>
    <property type="match status" value="1"/>
</dbReference>
<evidence type="ECO:0000256" key="5">
    <source>
        <dbReference type="ARBA" id="ARBA00022777"/>
    </source>
</evidence>
<dbReference type="CDD" id="cd00130">
    <property type="entry name" value="PAS"/>
    <property type="match status" value="3"/>
</dbReference>
<dbReference type="InterPro" id="IPR036097">
    <property type="entry name" value="HisK_dim/P_sf"/>
</dbReference>
<dbReference type="InterPro" id="IPR035965">
    <property type="entry name" value="PAS-like_dom_sf"/>
</dbReference>
<name>A0A9X1PAW3_9BACT</name>
<evidence type="ECO:0000256" key="2">
    <source>
        <dbReference type="ARBA" id="ARBA00012438"/>
    </source>
</evidence>
<dbReference type="SUPFAM" id="SSF47384">
    <property type="entry name" value="Homodimeric domain of signal transducing histidine kinase"/>
    <property type="match status" value="1"/>
</dbReference>
<comment type="catalytic activity">
    <reaction evidence="1">
        <text>ATP + protein L-histidine = ADP + protein N-phospho-L-histidine.</text>
        <dbReference type="EC" id="2.7.13.3"/>
    </reaction>
</comment>
<dbReference type="GO" id="GO:0000155">
    <property type="term" value="F:phosphorelay sensor kinase activity"/>
    <property type="evidence" value="ECO:0007669"/>
    <property type="project" value="InterPro"/>
</dbReference>
<dbReference type="InterPro" id="IPR036890">
    <property type="entry name" value="HATPase_C_sf"/>
</dbReference>
<dbReference type="PANTHER" id="PTHR43304">
    <property type="entry name" value="PHYTOCHROME-LIKE PROTEIN CPH1"/>
    <property type="match status" value="1"/>
</dbReference>
<dbReference type="PRINTS" id="PR00344">
    <property type="entry name" value="BCTRLSENSOR"/>
</dbReference>
<evidence type="ECO:0000256" key="6">
    <source>
        <dbReference type="SAM" id="Coils"/>
    </source>
</evidence>
<dbReference type="InterPro" id="IPR003661">
    <property type="entry name" value="HisK_dim/P_dom"/>
</dbReference>
<dbReference type="SMART" id="SM00086">
    <property type="entry name" value="PAC"/>
    <property type="match status" value="3"/>
</dbReference>
<protein>
    <recommendedName>
        <fullName evidence="2">histidine kinase</fullName>
        <ecNumber evidence="2">2.7.13.3</ecNumber>
    </recommendedName>
</protein>
<feature type="domain" description="PAS" evidence="8">
    <location>
        <begin position="126"/>
        <end position="172"/>
    </location>
</feature>
<feature type="domain" description="Histidine kinase" evidence="7">
    <location>
        <begin position="413"/>
        <end position="627"/>
    </location>
</feature>
<evidence type="ECO:0000256" key="1">
    <source>
        <dbReference type="ARBA" id="ARBA00000085"/>
    </source>
</evidence>
<evidence type="ECO:0000313" key="11">
    <source>
        <dbReference type="Proteomes" id="UP001139700"/>
    </source>
</evidence>
<dbReference type="Gene3D" id="3.30.450.20">
    <property type="entry name" value="PAS domain"/>
    <property type="match status" value="3"/>
</dbReference>
<dbReference type="InterPro" id="IPR000014">
    <property type="entry name" value="PAS"/>
</dbReference>
<dbReference type="CDD" id="cd00082">
    <property type="entry name" value="HisKA"/>
    <property type="match status" value="1"/>
</dbReference>
<keyword evidence="3" id="KW-0597">Phosphoprotein</keyword>
<feature type="domain" description="PAS" evidence="8">
    <location>
        <begin position="8"/>
        <end position="74"/>
    </location>
</feature>
<dbReference type="InterPro" id="IPR052162">
    <property type="entry name" value="Sensor_kinase/Photoreceptor"/>
</dbReference>
<dbReference type="Pfam" id="PF02518">
    <property type="entry name" value="HATPase_c"/>
    <property type="match status" value="1"/>
</dbReference>
<dbReference type="InterPro" id="IPR003594">
    <property type="entry name" value="HATPase_dom"/>
</dbReference>
<sequence>MLITNDVILEHLSEGVVVLDASGKIVSCNPAARQITGYEQGDLEGKPFHALGNGEGDLFQYQYERDQALLHKKLVVESWKVNKNGNRFWCESSYAPIFNEDGHEGFCVMLRDISERKQMQIELMKSEERYRLMAEAVKDYSIFMLNPEGYIVTWNDGGRLIQGYTESEVLGKHFSIFYTATDLIDQKPERELEIARDMGAYREEGWRVKKGGSLFWASVVLTALFNDQNKLIGFSKVTMDLTERLRSEEILRQSEARYRSLVEQVGDYGIFMLDTKGRIGSWNEGAKRIKGYTAEEVIGKYFSIFYPEEDILSGKPARELRIARATGKYEEEGWRLRKDGSRFWANIVITAVYDAERVLSGFSKVTRDLTERKLAEQSLQDRSNEYRQLVRELTTTNDALSAVNQELEEFTAIVSHDLKEPVRSVKSYLYLIEQHIEQQKYDQIGASVAKSINGTQRMQDLIDNLLKYSQVSKTGLKREKLNLEDVLTEAELNLDDAIKKSGAQLSKDIAAKGLVGDRVQLAQLFQNLLANALKFTGGKMPEVSVRSWTESGNVRIAVTDNGIGIAEQHLEKVFGVFKKLHFPNQYPGTGMGLAICKKVVERHNGKIWAESSPGQGTSFHVMIPTNEPTTI</sequence>
<keyword evidence="4" id="KW-0808">Transferase</keyword>
<dbReference type="SMART" id="SM00387">
    <property type="entry name" value="HATPase_c"/>
    <property type="match status" value="1"/>
</dbReference>
<accession>A0A9X1PAW3</accession>
<dbReference type="SMART" id="SM00091">
    <property type="entry name" value="PAS"/>
    <property type="match status" value="3"/>
</dbReference>
<comment type="caution">
    <text evidence="10">The sequence shown here is derived from an EMBL/GenBank/DDBJ whole genome shotgun (WGS) entry which is preliminary data.</text>
</comment>
<evidence type="ECO:0000259" key="8">
    <source>
        <dbReference type="PROSITE" id="PS50112"/>
    </source>
</evidence>
<gene>
    <name evidence="10" type="ORF">LXM24_08285</name>
</gene>
<evidence type="ECO:0000256" key="4">
    <source>
        <dbReference type="ARBA" id="ARBA00022679"/>
    </source>
</evidence>
<dbReference type="InterPro" id="IPR001610">
    <property type="entry name" value="PAC"/>
</dbReference>
<feature type="domain" description="PAC" evidence="9">
    <location>
        <begin position="329"/>
        <end position="381"/>
    </location>
</feature>
<keyword evidence="6" id="KW-0175">Coiled coil</keyword>
<evidence type="ECO:0000256" key="3">
    <source>
        <dbReference type="ARBA" id="ARBA00022553"/>
    </source>
</evidence>
<dbReference type="InterPro" id="IPR000700">
    <property type="entry name" value="PAS-assoc_C"/>
</dbReference>
<proteinExistence type="predicted"/>
<keyword evidence="11" id="KW-1185">Reference proteome</keyword>
<dbReference type="AlphaFoldDB" id="A0A9X1PAW3"/>
<evidence type="ECO:0000313" key="10">
    <source>
        <dbReference type="EMBL" id="MCF0040080.1"/>
    </source>
</evidence>
<feature type="coiled-coil region" evidence="6">
    <location>
        <begin position="473"/>
        <end position="500"/>
    </location>
</feature>
<dbReference type="EC" id="2.7.13.3" evidence="2"/>
<reference evidence="10" key="1">
    <citation type="submission" date="2021-12" db="EMBL/GenBank/DDBJ databases">
        <title>Novel species in genus Dyadobacter.</title>
        <authorList>
            <person name="Ma C."/>
        </authorList>
    </citation>
    <scope>NUCLEOTIDE SEQUENCE</scope>
    <source>
        <strain evidence="10">CY399</strain>
    </source>
</reference>
<dbReference type="Gene3D" id="1.10.287.130">
    <property type="match status" value="1"/>
</dbReference>
<evidence type="ECO:0000259" key="9">
    <source>
        <dbReference type="PROSITE" id="PS50113"/>
    </source>
</evidence>
<dbReference type="RefSeq" id="WP_234612517.1">
    <property type="nucleotide sequence ID" value="NZ_CP098806.1"/>
</dbReference>
<dbReference type="InterPro" id="IPR005467">
    <property type="entry name" value="His_kinase_dom"/>
</dbReference>
<dbReference type="SUPFAM" id="SSF55785">
    <property type="entry name" value="PYP-like sensor domain (PAS domain)"/>
    <property type="match status" value="3"/>
</dbReference>